<dbReference type="EMBL" id="UGPZ01000003">
    <property type="protein sequence ID" value="STY93231.1"/>
    <property type="molecule type" value="Genomic_DNA"/>
</dbReference>
<proteinExistence type="predicted"/>
<accession>A0A378PXE1</accession>
<protein>
    <submittedName>
        <fullName evidence="1">Uncharacterized protein</fullName>
    </submittedName>
</protein>
<name>A0A378PXE1_MORBO</name>
<dbReference type="Proteomes" id="UP000254133">
    <property type="component" value="Unassembled WGS sequence"/>
</dbReference>
<dbReference type="RefSeq" id="WP_147287348.1">
    <property type="nucleotide sequence ID" value="NZ_UGPZ01000003.1"/>
</dbReference>
<evidence type="ECO:0000313" key="1">
    <source>
        <dbReference type="EMBL" id="STY93231.1"/>
    </source>
</evidence>
<reference evidence="1 2" key="1">
    <citation type="submission" date="2018-06" db="EMBL/GenBank/DDBJ databases">
        <authorList>
            <consortium name="Pathogen Informatics"/>
            <person name="Doyle S."/>
        </authorList>
    </citation>
    <scope>NUCLEOTIDE SEQUENCE [LARGE SCALE GENOMIC DNA]</scope>
    <source>
        <strain evidence="1 2">NCTC9426</strain>
    </source>
</reference>
<evidence type="ECO:0000313" key="2">
    <source>
        <dbReference type="Proteomes" id="UP000254133"/>
    </source>
</evidence>
<organism evidence="1 2">
    <name type="scientific">Moraxella bovis</name>
    <dbReference type="NCBI Taxonomy" id="476"/>
    <lineage>
        <taxon>Bacteria</taxon>
        <taxon>Pseudomonadati</taxon>
        <taxon>Pseudomonadota</taxon>
        <taxon>Gammaproteobacteria</taxon>
        <taxon>Moraxellales</taxon>
        <taxon>Moraxellaceae</taxon>
        <taxon>Moraxella</taxon>
    </lineage>
</organism>
<gene>
    <name evidence="1" type="ORF">NCTC9426_01952</name>
</gene>
<dbReference type="AlphaFoldDB" id="A0A378PXE1"/>
<sequence>MNICCVLISIVVTTPSITNVKYTLRQNLKNYDLSDTGTFKTGTHKRIYFILEDLGKTNKKAYSLALKFDDFLAKRHKSDYKLNDEINYADYIQCKKYFEVIPNLLKEIS</sequence>